<reference evidence="2" key="1">
    <citation type="submission" date="2018-04" db="EMBL/GenBank/DDBJ databases">
        <title>Whole genome sequencing of Hypsizygus marmoreus.</title>
        <authorList>
            <person name="Choi I.-G."/>
            <person name="Min B."/>
            <person name="Kim J.-G."/>
            <person name="Kim S."/>
            <person name="Oh Y.-L."/>
            <person name="Kong W.-S."/>
            <person name="Park H."/>
            <person name="Jeong J."/>
            <person name="Song E.-S."/>
        </authorList>
    </citation>
    <scope>NUCLEOTIDE SEQUENCE [LARGE SCALE GENOMIC DNA]</scope>
    <source>
        <strain evidence="2">51987-8</strain>
    </source>
</reference>
<dbReference type="SMART" id="SM00046">
    <property type="entry name" value="DAGKc"/>
    <property type="match status" value="1"/>
</dbReference>
<evidence type="ECO:0000259" key="1">
    <source>
        <dbReference type="PROSITE" id="PS50146"/>
    </source>
</evidence>
<dbReference type="Gene3D" id="3.40.50.10330">
    <property type="entry name" value="Probable inorganic polyphosphate/atp-NAD kinase, domain 1"/>
    <property type="match status" value="1"/>
</dbReference>
<keyword evidence="3" id="KW-1185">Reference proteome</keyword>
<dbReference type="Pfam" id="PF00781">
    <property type="entry name" value="DAGK_cat"/>
    <property type="match status" value="1"/>
</dbReference>
<dbReference type="GO" id="GO:0016020">
    <property type="term" value="C:membrane"/>
    <property type="evidence" value="ECO:0007669"/>
    <property type="project" value="TreeGrafter"/>
</dbReference>
<dbReference type="STRING" id="39966.A0A369JP82"/>
<dbReference type="GO" id="GO:0046512">
    <property type="term" value="P:sphingosine biosynthetic process"/>
    <property type="evidence" value="ECO:0007669"/>
    <property type="project" value="TreeGrafter"/>
</dbReference>
<protein>
    <submittedName>
        <fullName evidence="2">Sphingoid long chain base kinase 4</fullName>
    </submittedName>
</protein>
<dbReference type="EMBL" id="LUEZ02000045">
    <property type="protein sequence ID" value="RDB24031.1"/>
    <property type="molecule type" value="Genomic_DNA"/>
</dbReference>
<sequence>MPILAIYNPVSGDGTAKAFFHDHVIPLLEQRGKAVERIAATEHAGHAGEILVDFLESVQGETTVVLGSGDGTLHEIINFLSSVTLKGSNLETPLPRLSFVLVPCGTANALYNSLFPPDGDGTSLDTVEYRLKSVHSFLQSAHTIPLTLAIATLSSAPSVHKRPSVAIAAVVVSTSLHASILHDSESLREQIPGVERFKVAARNNSTKWYNSFVTLLPAPATGRVQIYDPATKVFVDHPDSNEADPIVDLDGPFAYFLSTVNVDRLEPTFRIAPIAIKIPPVDASCDLVIVRPLRDPSIAWDNPEVREAYVPKLWNVLGAAYQDGAHVDLRYNSSGQVVTSGEGVTVVEYIRCGGWEWIPDEEDEGAHLLCSDGAIFHIEKGGRVVCSAATPRENAGFAVYA</sequence>
<dbReference type="Proteomes" id="UP000076154">
    <property type="component" value="Unassembled WGS sequence"/>
</dbReference>
<dbReference type="InterPro" id="IPR001206">
    <property type="entry name" value="Diacylglycerol_kinase_cat_dom"/>
</dbReference>
<dbReference type="PANTHER" id="PTHR12358:SF105">
    <property type="entry name" value="DAGKC DOMAIN-CONTAINING PROTEIN"/>
    <property type="match status" value="1"/>
</dbReference>
<keyword evidence="2" id="KW-0418">Kinase</keyword>
<gene>
    <name evidence="2" type="primary">LCB4</name>
    <name evidence="2" type="ORF">Hypma_008871</name>
</gene>
<dbReference type="InterPro" id="IPR017438">
    <property type="entry name" value="ATP-NAD_kinase_N"/>
</dbReference>
<dbReference type="InParanoid" id="A0A369JP82"/>
<dbReference type="GO" id="GO:0001727">
    <property type="term" value="F:lipid kinase activity"/>
    <property type="evidence" value="ECO:0007669"/>
    <property type="project" value="TreeGrafter"/>
</dbReference>
<evidence type="ECO:0000313" key="2">
    <source>
        <dbReference type="EMBL" id="RDB24031.1"/>
    </source>
</evidence>
<organism evidence="2 3">
    <name type="scientific">Hypsizygus marmoreus</name>
    <name type="common">White beech mushroom</name>
    <name type="synonym">Agaricus marmoreus</name>
    <dbReference type="NCBI Taxonomy" id="39966"/>
    <lineage>
        <taxon>Eukaryota</taxon>
        <taxon>Fungi</taxon>
        <taxon>Dikarya</taxon>
        <taxon>Basidiomycota</taxon>
        <taxon>Agaricomycotina</taxon>
        <taxon>Agaricomycetes</taxon>
        <taxon>Agaricomycetidae</taxon>
        <taxon>Agaricales</taxon>
        <taxon>Tricholomatineae</taxon>
        <taxon>Lyophyllaceae</taxon>
        <taxon>Hypsizygus</taxon>
    </lineage>
</organism>
<comment type="caution">
    <text evidence="2">The sequence shown here is derived from an EMBL/GenBank/DDBJ whole genome shotgun (WGS) entry which is preliminary data.</text>
</comment>
<dbReference type="GO" id="GO:0005737">
    <property type="term" value="C:cytoplasm"/>
    <property type="evidence" value="ECO:0007669"/>
    <property type="project" value="TreeGrafter"/>
</dbReference>
<feature type="domain" description="DAGKc" evidence="1">
    <location>
        <begin position="1"/>
        <end position="118"/>
    </location>
</feature>
<keyword evidence="2" id="KW-0808">Transferase</keyword>
<evidence type="ECO:0000313" key="3">
    <source>
        <dbReference type="Proteomes" id="UP000076154"/>
    </source>
</evidence>
<dbReference type="OrthoDB" id="336240at2759"/>
<dbReference type="AlphaFoldDB" id="A0A369JP82"/>
<accession>A0A369JP82</accession>
<dbReference type="InterPro" id="IPR016064">
    <property type="entry name" value="NAD/diacylglycerol_kinase_sf"/>
</dbReference>
<dbReference type="SUPFAM" id="SSF111331">
    <property type="entry name" value="NAD kinase/diacylglycerol kinase-like"/>
    <property type="match status" value="1"/>
</dbReference>
<dbReference type="PROSITE" id="PS50146">
    <property type="entry name" value="DAGK"/>
    <property type="match status" value="1"/>
</dbReference>
<name>A0A369JP82_HYPMA</name>
<proteinExistence type="predicted"/>
<dbReference type="InterPro" id="IPR050187">
    <property type="entry name" value="Lipid_Phosphate_FormReg"/>
</dbReference>
<dbReference type="PANTHER" id="PTHR12358">
    <property type="entry name" value="SPHINGOSINE KINASE"/>
    <property type="match status" value="1"/>
</dbReference>